<reference evidence="1 2" key="2">
    <citation type="submission" date="2019-08" db="EMBL/GenBank/DDBJ databases">
        <authorList>
            <person name="Brilhante M."/>
            <person name="Perreten V."/>
        </authorList>
    </citation>
    <scope>NUCLEOTIDE SEQUENCE [LARGE SCALE GENOMIC DNA]</scope>
    <source>
        <strain evidence="1 2">MCP106</strain>
    </source>
</reference>
<dbReference type="RefSeq" id="WP_148854310.1">
    <property type="nucleotide sequence ID" value="NZ_VSRO01000017.1"/>
</dbReference>
<evidence type="ECO:0008006" key="3">
    <source>
        <dbReference type="Google" id="ProtNLM"/>
    </source>
</evidence>
<name>A0A5D3G3U0_9PSED</name>
<comment type="caution">
    <text evidence="1">The sequence shown here is derived from an EMBL/GenBank/DDBJ whole genome shotgun (WGS) entry which is preliminary data.</text>
</comment>
<protein>
    <recommendedName>
        <fullName evidence="3">DUF1120 domain-containing protein</fullName>
    </recommendedName>
</protein>
<accession>A0A5D3G3U0</accession>
<organism evidence="1 2">
    <name type="scientific">Pseudomonas synxantha</name>
    <dbReference type="NCBI Taxonomy" id="47883"/>
    <lineage>
        <taxon>Bacteria</taxon>
        <taxon>Pseudomonadati</taxon>
        <taxon>Pseudomonadota</taxon>
        <taxon>Gammaproteobacteria</taxon>
        <taxon>Pseudomonadales</taxon>
        <taxon>Pseudomonadaceae</taxon>
        <taxon>Pseudomonas</taxon>
    </lineage>
</organism>
<sequence length="178" mass="19404">MAFITLLGLGGINSPAQAEQQCRLQLSESTLDLGRFNRDQPVQVKGTNLLSLDKRVLNLFATCGANSVMGLAFKGQSGEEKGYRFAKNGVFVLKVINAQLDGKPVRLRPHNAEEIATSELLIQPGQELLPYVGTFPVSGEHLTVQVEIETRIDSAGTRVSADEDWEGSGQFEVRMFAP</sequence>
<evidence type="ECO:0000313" key="2">
    <source>
        <dbReference type="Proteomes" id="UP000324029"/>
    </source>
</evidence>
<reference evidence="1 2" key="1">
    <citation type="submission" date="2019-08" db="EMBL/GenBank/DDBJ databases">
        <title>Subclass B2 metallo-beta lactamase from Pseudomonas synxantha.</title>
        <authorList>
            <person name="Poirel L."/>
            <person name="Palmieri M."/>
            <person name="Masseron A."/>
            <person name="Perreten V."/>
            <person name="Nordman P."/>
        </authorList>
    </citation>
    <scope>NUCLEOTIDE SEQUENCE [LARGE SCALE GENOMIC DNA]</scope>
    <source>
        <strain evidence="1 2">MCP106</strain>
    </source>
</reference>
<proteinExistence type="predicted"/>
<evidence type="ECO:0000313" key="1">
    <source>
        <dbReference type="EMBL" id="TYK54760.1"/>
    </source>
</evidence>
<dbReference type="Proteomes" id="UP000324029">
    <property type="component" value="Unassembled WGS sequence"/>
</dbReference>
<dbReference type="EMBL" id="VSRO01000017">
    <property type="protein sequence ID" value="TYK54760.1"/>
    <property type="molecule type" value="Genomic_DNA"/>
</dbReference>
<gene>
    <name evidence="1" type="ORF">FXO26_26060</name>
</gene>
<dbReference type="AlphaFoldDB" id="A0A5D3G3U0"/>